<dbReference type="EMBL" id="CP138333">
    <property type="protein sequence ID" value="WZX28371.1"/>
    <property type="molecule type" value="Genomic_DNA"/>
</dbReference>
<dbReference type="Pfam" id="PF15980">
    <property type="entry name" value="ComGF"/>
    <property type="match status" value="1"/>
</dbReference>
<evidence type="ECO:0000256" key="1">
    <source>
        <dbReference type="SAM" id="Phobius"/>
    </source>
</evidence>
<keyword evidence="3" id="KW-1185">Reference proteome</keyword>
<feature type="transmembrane region" description="Helical" evidence="1">
    <location>
        <begin position="12"/>
        <end position="33"/>
    </location>
</feature>
<organism evidence="2 3">
    <name type="scientific">Salinicoccus bachuensis</name>
    <dbReference type="NCBI Taxonomy" id="3136731"/>
    <lineage>
        <taxon>Bacteria</taxon>
        <taxon>Bacillati</taxon>
        <taxon>Bacillota</taxon>
        <taxon>Bacilli</taxon>
        <taxon>Bacillales</taxon>
        <taxon>Staphylococcaceae</taxon>
        <taxon>Salinicoccus</taxon>
    </lineage>
</organism>
<dbReference type="InterPro" id="IPR016977">
    <property type="entry name" value="ComGF"/>
</dbReference>
<keyword evidence="1" id="KW-0472">Membrane</keyword>
<keyword evidence="1" id="KW-1133">Transmembrane helix</keyword>
<protein>
    <submittedName>
        <fullName evidence="2">ComGF family competence protein</fullName>
    </submittedName>
</protein>
<reference evidence="3" key="1">
    <citation type="submission" date="2023-10" db="EMBL/GenBank/DDBJ databases">
        <title>Genome analysis and identification of Salinococcus sp. Bachu38 nov., a PGPR from the rhizosphere of Tamarix.</title>
        <authorList>
            <person name="Liang Z."/>
            <person name="Zhang X."/>
            <person name="Jia J."/>
            <person name="Chen X."/>
            <person name="Wang Y."/>
            <person name="Wang Q."/>
            <person name="Wang R."/>
        </authorList>
    </citation>
    <scope>NUCLEOTIDE SEQUENCE [LARGE SCALE GENOMIC DNA]</scope>
    <source>
        <strain evidence="3">Bachu38</strain>
    </source>
</reference>
<accession>A0ABZ3CFY8</accession>
<sequence>MHILSETTGFTYIEALISLSIAAFVMSLMPSILMQFDMTQSPKIDFEMDFFIFEITEVHEKSSSVHVDRTNGVISFKTEKGEISYRKYGSRIVKSVEQSGFVTVMFEVEQFSLQETTSHIQLSVTTGEGEGVEKLYFPK</sequence>
<dbReference type="Proteomes" id="UP001455384">
    <property type="component" value="Chromosome"/>
</dbReference>
<evidence type="ECO:0000313" key="3">
    <source>
        <dbReference type="Proteomes" id="UP001455384"/>
    </source>
</evidence>
<evidence type="ECO:0000313" key="2">
    <source>
        <dbReference type="EMBL" id="WZX28371.1"/>
    </source>
</evidence>
<gene>
    <name evidence="2" type="ORF">RQP18_06625</name>
</gene>
<proteinExistence type="predicted"/>
<keyword evidence="1" id="KW-0812">Transmembrane</keyword>
<dbReference type="RefSeq" id="WP_342386968.1">
    <property type="nucleotide sequence ID" value="NZ_CP138333.2"/>
</dbReference>
<name>A0ABZ3CFY8_9STAP</name>